<dbReference type="OrthoDB" id="1118205at2"/>
<evidence type="ECO:0000313" key="3">
    <source>
        <dbReference type="Proteomes" id="UP000240572"/>
    </source>
</evidence>
<organism evidence="2 3">
    <name type="scientific">Taibaiella chishuiensis</name>
    <dbReference type="NCBI Taxonomy" id="1434707"/>
    <lineage>
        <taxon>Bacteria</taxon>
        <taxon>Pseudomonadati</taxon>
        <taxon>Bacteroidota</taxon>
        <taxon>Chitinophagia</taxon>
        <taxon>Chitinophagales</taxon>
        <taxon>Chitinophagaceae</taxon>
        <taxon>Taibaiella</taxon>
    </lineage>
</organism>
<proteinExistence type="predicted"/>
<feature type="signal peptide" evidence="1">
    <location>
        <begin position="1"/>
        <end position="22"/>
    </location>
</feature>
<evidence type="ECO:0000313" key="2">
    <source>
        <dbReference type="EMBL" id="PSK89238.1"/>
    </source>
</evidence>
<keyword evidence="3" id="KW-1185">Reference proteome</keyword>
<name>A0A2P8CW95_9BACT</name>
<dbReference type="AlphaFoldDB" id="A0A2P8CW95"/>
<reference evidence="2 3" key="1">
    <citation type="submission" date="2018-03" db="EMBL/GenBank/DDBJ databases">
        <title>Genomic Encyclopedia of Type Strains, Phase III (KMG-III): the genomes of soil and plant-associated and newly described type strains.</title>
        <authorList>
            <person name="Whitman W."/>
        </authorList>
    </citation>
    <scope>NUCLEOTIDE SEQUENCE [LARGE SCALE GENOMIC DNA]</scope>
    <source>
        <strain evidence="2 3">CGMCC 1.12700</strain>
    </source>
</reference>
<keyword evidence="1" id="KW-0732">Signal</keyword>
<dbReference type="RefSeq" id="WP_146146839.1">
    <property type="nucleotide sequence ID" value="NZ_PYGD01000012.1"/>
</dbReference>
<comment type="caution">
    <text evidence="2">The sequence shown here is derived from an EMBL/GenBank/DDBJ whole genome shotgun (WGS) entry which is preliminary data.</text>
</comment>
<sequence length="234" mass="26531">MKLTLLKICSMALLLSPLFATAQENTAGAKRPRRAYLSTGMDGYILSTSILQKNGGDAKLTTPRFTGFFHIGLNVNFDFSNHSGFYTGINIKNIGFIEKYNNPDSTVKRRVYTFGIPLGFKFGNIKEGNYFLVGGGVDFPFNFKEKGFIKRSEKAKFNEWFSDRTPAVMPYVFIGAHFRPMFSFKLQYYPVNFLNTDYSTTPAGATAPVYPYRGYKTQLVMATFAFDINFRPRD</sequence>
<evidence type="ECO:0000256" key="1">
    <source>
        <dbReference type="SAM" id="SignalP"/>
    </source>
</evidence>
<accession>A0A2P8CW95</accession>
<protein>
    <recommendedName>
        <fullName evidence="4">Outer membrane protein with beta-barrel domain</fullName>
    </recommendedName>
</protein>
<gene>
    <name evidence="2" type="ORF">B0I18_11239</name>
</gene>
<evidence type="ECO:0008006" key="4">
    <source>
        <dbReference type="Google" id="ProtNLM"/>
    </source>
</evidence>
<feature type="chain" id="PRO_5015121537" description="Outer membrane protein with beta-barrel domain" evidence="1">
    <location>
        <begin position="23"/>
        <end position="234"/>
    </location>
</feature>
<dbReference type="EMBL" id="PYGD01000012">
    <property type="protein sequence ID" value="PSK89238.1"/>
    <property type="molecule type" value="Genomic_DNA"/>
</dbReference>
<dbReference type="Proteomes" id="UP000240572">
    <property type="component" value="Unassembled WGS sequence"/>
</dbReference>